<sequence length="99" mass="11308">MKNKTNAEYKDDGGLFIKHRRGPQYARFASECVKRRRHSNHGQSVQGTYHLPSEYFPSSQVSMIIPSSSGIDERQGVAEHTLCIMHRQRNCSRFNPVTG</sequence>
<name>A0A0X3P4J9_SCHSO</name>
<accession>A0A0X3P4J9</accession>
<organism evidence="1">
    <name type="scientific">Schistocephalus solidus</name>
    <name type="common">Tapeworm</name>
    <dbReference type="NCBI Taxonomy" id="70667"/>
    <lineage>
        <taxon>Eukaryota</taxon>
        <taxon>Metazoa</taxon>
        <taxon>Spiralia</taxon>
        <taxon>Lophotrochozoa</taxon>
        <taxon>Platyhelminthes</taxon>
        <taxon>Cestoda</taxon>
        <taxon>Eucestoda</taxon>
        <taxon>Diphyllobothriidea</taxon>
        <taxon>Diphyllobothriidae</taxon>
        <taxon>Schistocephalus</taxon>
    </lineage>
</organism>
<evidence type="ECO:0000313" key="1">
    <source>
        <dbReference type="EMBL" id="JAP46573.1"/>
    </source>
</evidence>
<dbReference type="AlphaFoldDB" id="A0A0X3P4J9"/>
<protein>
    <submittedName>
        <fullName evidence="1">Uncharacterized protein</fullName>
    </submittedName>
</protein>
<proteinExistence type="predicted"/>
<dbReference type="EMBL" id="GEEE01016652">
    <property type="protein sequence ID" value="JAP46573.1"/>
    <property type="molecule type" value="Transcribed_RNA"/>
</dbReference>
<reference evidence="1" key="1">
    <citation type="submission" date="2016-01" db="EMBL/GenBank/DDBJ databases">
        <title>Reference transcriptome for the parasite Schistocephalus solidus: insights into the molecular evolution of parasitism.</title>
        <authorList>
            <person name="Hebert F.O."/>
            <person name="Grambauer S."/>
            <person name="Barber I."/>
            <person name="Landry C.R."/>
            <person name="Aubin-Horth N."/>
        </authorList>
    </citation>
    <scope>NUCLEOTIDE SEQUENCE</scope>
</reference>
<gene>
    <name evidence="1" type="ORF">TR85838</name>
</gene>